<keyword evidence="1" id="KW-0732">Signal</keyword>
<organism evidence="2">
    <name type="scientific">Anopheles braziliensis</name>
    <dbReference type="NCBI Taxonomy" id="58242"/>
    <lineage>
        <taxon>Eukaryota</taxon>
        <taxon>Metazoa</taxon>
        <taxon>Ecdysozoa</taxon>
        <taxon>Arthropoda</taxon>
        <taxon>Hexapoda</taxon>
        <taxon>Insecta</taxon>
        <taxon>Pterygota</taxon>
        <taxon>Neoptera</taxon>
        <taxon>Endopterygota</taxon>
        <taxon>Diptera</taxon>
        <taxon>Nematocera</taxon>
        <taxon>Culicoidea</taxon>
        <taxon>Culicidae</taxon>
        <taxon>Anophelinae</taxon>
        <taxon>Anopheles</taxon>
    </lineage>
</organism>
<sequence length="70" mass="7837">MGKKFLSPFFSVLHLFFTSFPFSVSGVDFTLVSSDLFRTFFTLPPNWNSRLLVDTYGASKKECSASLTNG</sequence>
<proteinExistence type="predicted"/>
<evidence type="ECO:0000256" key="1">
    <source>
        <dbReference type="SAM" id="SignalP"/>
    </source>
</evidence>
<feature type="chain" id="PRO_5014740170" evidence="1">
    <location>
        <begin position="27"/>
        <end position="70"/>
    </location>
</feature>
<dbReference type="AlphaFoldDB" id="A0A2M3ZTP0"/>
<feature type="signal peptide" evidence="1">
    <location>
        <begin position="1"/>
        <end position="26"/>
    </location>
</feature>
<name>A0A2M3ZTP0_9DIPT</name>
<reference evidence="2" key="1">
    <citation type="submission" date="2018-01" db="EMBL/GenBank/DDBJ databases">
        <title>An insight into the sialome of Amazonian anophelines.</title>
        <authorList>
            <person name="Ribeiro J.M."/>
            <person name="Scarpassa V."/>
            <person name="Calvo E."/>
        </authorList>
    </citation>
    <scope>NUCLEOTIDE SEQUENCE</scope>
    <source>
        <tissue evidence="2">Salivary glands</tissue>
    </source>
</reference>
<evidence type="ECO:0000313" key="2">
    <source>
        <dbReference type="EMBL" id="MBW31934.1"/>
    </source>
</evidence>
<dbReference type="EMBL" id="GGFM01011183">
    <property type="protein sequence ID" value="MBW31934.1"/>
    <property type="molecule type" value="Transcribed_RNA"/>
</dbReference>
<protein>
    <submittedName>
        <fullName evidence="2">Putative secreted peptide</fullName>
    </submittedName>
</protein>
<accession>A0A2M3ZTP0</accession>